<feature type="disulfide bond" evidence="12">
    <location>
        <begin position="1295"/>
        <end position="1304"/>
    </location>
</feature>
<feature type="compositionally biased region" description="Polar residues" evidence="14">
    <location>
        <begin position="73"/>
        <end position="87"/>
    </location>
</feature>
<dbReference type="FunFam" id="2.10.25.10:FF:000011">
    <property type="entry name" value="Cadherin EGF LAG seven-pass G-type receptor"/>
    <property type="match status" value="2"/>
</dbReference>
<feature type="disulfide bond" evidence="12">
    <location>
        <begin position="1037"/>
        <end position="1046"/>
    </location>
</feature>
<evidence type="ECO:0000256" key="5">
    <source>
        <dbReference type="ARBA" id="ARBA00022737"/>
    </source>
</evidence>
<dbReference type="GO" id="GO:0009888">
    <property type="term" value="P:tissue development"/>
    <property type="evidence" value="ECO:0007669"/>
    <property type="project" value="TreeGrafter"/>
</dbReference>
<feature type="disulfide bond" evidence="12">
    <location>
        <begin position="1195"/>
        <end position="1204"/>
    </location>
</feature>
<feature type="disulfide bond" evidence="12">
    <location>
        <begin position="1081"/>
        <end position="1090"/>
    </location>
</feature>
<dbReference type="SUPFAM" id="SSF57997">
    <property type="entry name" value="Tropomyosin"/>
    <property type="match status" value="1"/>
</dbReference>
<dbReference type="Pfam" id="PF00055">
    <property type="entry name" value="Laminin_N"/>
    <property type="match status" value="1"/>
</dbReference>
<evidence type="ECO:0000256" key="2">
    <source>
        <dbReference type="ARBA" id="ARBA00022525"/>
    </source>
</evidence>
<evidence type="ECO:0000256" key="8">
    <source>
        <dbReference type="ARBA" id="ARBA00023054"/>
    </source>
</evidence>
<dbReference type="GO" id="GO:0034446">
    <property type="term" value="P:substrate adhesion-dependent cell spreading"/>
    <property type="evidence" value="ECO:0007669"/>
    <property type="project" value="TreeGrafter"/>
</dbReference>
<feature type="disulfide bond" evidence="12">
    <location>
        <begin position="968"/>
        <end position="980"/>
    </location>
</feature>
<dbReference type="PANTHER" id="PTHR10574">
    <property type="entry name" value="NETRIN/LAMININ-RELATED"/>
    <property type="match status" value="1"/>
</dbReference>
<feature type="disulfide bond" evidence="12">
    <location>
        <begin position="1324"/>
        <end position="1341"/>
    </location>
</feature>
<evidence type="ECO:0000256" key="10">
    <source>
        <dbReference type="ARBA" id="ARBA00023180"/>
    </source>
</evidence>
<dbReference type="Gene3D" id="2.170.300.10">
    <property type="entry name" value="Tie2 ligand-binding domain superfamily"/>
    <property type="match status" value="1"/>
</dbReference>
<feature type="domain" description="Laminin EGF-like" evidence="15">
    <location>
        <begin position="1171"/>
        <end position="1222"/>
    </location>
</feature>
<dbReference type="GO" id="GO:0030054">
    <property type="term" value="C:cell junction"/>
    <property type="evidence" value="ECO:0007669"/>
    <property type="project" value="UniProtKB-ARBA"/>
</dbReference>
<dbReference type="Pfam" id="PF21199">
    <property type="entry name" value="LAMININ_IV_B"/>
    <property type="match status" value="1"/>
</dbReference>
<evidence type="ECO:0000256" key="14">
    <source>
        <dbReference type="SAM" id="MobiDB-lite"/>
    </source>
</evidence>
<dbReference type="SMART" id="SM00136">
    <property type="entry name" value="LamNT"/>
    <property type="match status" value="1"/>
</dbReference>
<evidence type="ECO:0000256" key="12">
    <source>
        <dbReference type="PROSITE-ProRule" id="PRU00460"/>
    </source>
</evidence>
<dbReference type="FunFam" id="2.10.25.10:FF:000135">
    <property type="entry name" value="Laminin subunit beta 4"/>
    <property type="match status" value="2"/>
</dbReference>
<dbReference type="InterPro" id="IPR002049">
    <property type="entry name" value="LE_dom"/>
</dbReference>
<dbReference type="SMART" id="SM00181">
    <property type="entry name" value="EGF"/>
    <property type="match status" value="8"/>
</dbReference>
<evidence type="ECO:0000256" key="11">
    <source>
        <dbReference type="ARBA" id="ARBA00023292"/>
    </source>
</evidence>
<keyword evidence="10" id="KW-0325">Glycoprotein</keyword>
<dbReference type="PROSITE" id="PS50027">
    <property type="entry name" value="EGF_LAM_2"/>
    <property type="match status" value="11"/>
</dbReference>
<dbReference type="FunFam" id="2.10.25.10:FF:000145">
    <property type="entry name" value="Laminin subunit beta 1"/>
    <property type="match status" value="1"/>
</dbReference>
<protein>
    <submittedName>
        <fullName evidence="18">Laminin subunit beta-1</fullName>
    </submittedName>
</protein>
<dbReference type="Pfam" id="PF24973">
    <property type="entry name" value="EGF_LMN_ATRN"/>
    <property type="match status" value="2"/>
</dbReference>
<accession>A0A226DL15</accession>
<dbReference type="CDD" id="cd22302">
    <property type="entry name" value="cc_DmLAMB1-like_C"/>
    <property type="match status" value="1"/>
</dbReference>
<evidence type="ECO:0000256" key="13">
    <source>
        <dbReference type="SAM" id="Coils"/>
    </source>
</evidence>
<dbReference type="Pfam" id="PF00053">
    <property type="entry name" value="EGF_laminin"/>
    <property type="match status" value="11"/>
</dbReference>
<sequence>MALSSSSHFYRNQTTYSIFIILTLGFIFVSGQEPQSHEFNGYRRPPQRAGRAKSFSPVKNNNNKNMTTSTSSPVVNATAQNFTSSPPETLALRPGRGGGGGGERRKGAHPSRRKVSVGGYSRTYSEKRYQINRTRHHEKHSNRTIKTETKISFHRTTPGEDSGPIGVHKISVLNETFSYPGGKNVSSEFKNVTYFDGETDGDRGEDNVHPLTHVTNKLYGLFKTGEGKGYGQRSNPCDQGSCYPATGNLLIGREKRLTATSTCGLRREERYCIVSHLEDKKKCFRCDSRNHTVRNPILNHRVEHVVHRFAPGTQQRSWWQSENGVENVSIELALEAEFHFTHLIITFKTFRPAAMLIERSFDEGKTWRVYRYFAYDCDDSFPGVSKAPQNNITDVICESRYSAVAPSTEGEIIYRVLQRVADIKDPYAPEIQNLLKMTNLRINLTRLHTLGDDLLDKRTDIQEKYYYAIYDIIVRGSCSCYGHASRCLPLEGVEDRTDMVHGRCECTHNTKGLNCEKCEDFYWDLPWKPAIGKETNACKRCNCNNHAASCHFDNAVFEASGRVSGGVCDNCQHNTVGHKCDQCKTFFYLASDRKIDDEDACIPCDCDDRGSLDTGICDSRSDTENGLTAGNCHCKEHVVGRRCDQCQPGFWNLTEESIVGCESCTCNLLGTVGNQGCNMVTGECTCKRYVTGRDCNQCLPEYWGLSDERDGCKPCDCDIGGAYDNFCDVISGQCRCRPHVAGRNCSQPEQGYFAGHLDFKVYEAETARTPNSPIVIREPYRDGRDSTWSGPGFVRANEDSFIEFDVTDLTTTMEYDLVIRYEPQQPGWQDVNVLVLPQDELDQEGPCFGAQYQTGPTRVSLNSDAREALMYVPLCLEANKHYKIRLDFTPSSEKPQTSILIDSIVLMPKTDKLPFFMGTQMNDYRRQLFDSYRCGSSFASASRYPVPEECKRLLYSVGYAVYDGAFECSCDPTGSTSAICDSLGGQCSCKLNVVGRTCDKCAAGTYGFGPEGCKPCECNPIGSLDNFCDIQSGQCRCIPNAYGVQCGQCQPGYWNFPNCQQCNCNGHADTCESETGTCTSCRDNTTGTTCDRCVEGHYGDPRLGIDIPCRACPCPGTMDSGHSFASRCALDRLTNDVICECQEGYQGPRCDACADNYFGNPDVPGGQCRPCSCNNNIDIARPGNCDLKTGECIQCLFNTEGFTCESCKAGFYGDAVNQMCRSCVCDILGTNATSWPCDRSTGQCPCLPNVIGVSCDQCEDNHWKIASGEGCEPCDCDPIGSRSSQCNLYHGQCECKPGFGGRKCDQCQADYWGNPNVECYPCQCNEWGSSTSQCDRVNGSCVCHPGIGGAKCDECARGYIGSAPSCSPCGECFENWDRIIGNLKTQTTKVVDAASQIKQQGATGAYTKEFDSMKNRVDEVKRLLESSSISSTDLDTLGSMISEKKAVFGNTSVELDEVEALLTNISQRILSTNVSLDALERKVDALQSSADSLRNTSINLQEANVEGALNITRDAKRRSDDAVRRANDVQKALSDSERQRRRIEALLNQIGPQMNRTQEEVADTLKKLDGNMANITTAFPALNTLVCDRAGDPCDSHCGGAGCGKCGGLSCEGAVTNADNALKYAQDAFTELKRKDADAEDLLRTVTQTKLDVDEAKDLAQTVFNEVSKAKNVSEKAKTSLEDMEDEIKKFLDILANTPEEIRTLASDVLAQNISLKPEQIDELAAGIQESINSLTDIDEIIRLTHGDLRTAETLKNHADKAAGEANKVLQEAIHVRDELKKTKDAQKSAEAAIDEARGHITAADTDLKQIGSETTAADKTASESLMEIEQLKRRLEELQRKNLQNERRRDQAKNESESALQNATVVQENAATLKSEYDRVKKTLQAKLALFAGAEQKDGLQNRANRLANNVSDKLKELQEMEREYIEHERRSDDLAREIDSLSRQMEEHLRAIRQIEEYHRTCNS</sequence>
<keyword evidence="2" id="KW-0964">Secreted</keyword>
<feature type="compositionally biased region" description="Basic and acidic residues" evidence="14">
    <location>
        <begin position="1840"/>
        <end position="1857"/>
    </location>
</feature>
<name>A0A226DL15_FOLCA</name>
<dbReference type="FunFam" id="2.170.300.10:FF:000001">
    <property type="entry name" value="Laminin subunit beta-1"/>
    <property type="match status" value="1"/>
</dbReference>
<evidence type="ECO:0000259" key="17">
    <source>
        <dbReference type="PROSITE" id="PS51117"/>
    </source>
</evidence>
<dbReference type="FunFam" id="2.10.25.10:FF:000065">
    <property type="entry name" value="Laminin subunit beta 1"/>
    <property type="match status" value="1"/>
</dbReference>
<feature type="disulfide bond" evidence="12">
    <location>
        <begin position="1274"/>
        <end position="1286"/>
    </location>
</feature>
<keyword evidence="3" id="KW-0272">Extracellular matrix</keyword>
<dbReference type="InterPro" id="IPR008211">
    <property type="entry name" value="Laminin_N"/>
</dbReference>
<evidence type="ECO:0000259" key="16">
    <source>
        <dbReference type="PROSITE" id="PS51116"/>
    </source>
</evidence>
<feature type="disulfide bond" evidence="12">
    <location>
        <begin position="686"/>
        <end position="695"/>
    </location>
</feature>
<feature type="disulfide bond" evidence="12">
    <location>
        <begin position="634"/>
        <end position="643"/>
    </location>
</feature>
<keyword evidence="4" id="KW-0732">Signal</keyword>
<keyword evidence="11 12" id="KW-0424">Laminin EGF-like domain</keyword>
<evidence type="ECO:0000313" key="19">
    <source>
        <dbReference type="Proteomes" id="UP000198287"/>
    </source>
</evidence>
<comment type="caution">
    <text evidence="18">The sequence shown here is derived from an EMBL/GenBank/DDBJ whole genome shotgun (WGS) entry which is preliminary data.</text>
</comment>
<proteinExistence type="predicted"/>
<dbReference type="PROSITE" id="PS51117">
    <property type="entry name" value="LAMININ_NTER"/>
    <property type="match status" value="1"/>
</dbReference>
<reference evidence="18 19" key="1">
    <citation type="submission" date="2015-12" db="EMBL/GenBank/DDBJ databases">
        <title>The genome of Folsomia candida.</title>
        <authorList>
            <person name="Faddeeva A."/>
            <person name="Derks M.F."/>
            <person name="Anvar Y."/>
            <person name="Smit S."/>
            <person name="Van Straalen N."/>
            <person name="Roelofs D."/>
        </authorList>
    </citation>
    <scope>NUCLEOTIDE SEQUENCE [LARGE SCALE GENOMIC DNA]</scope>
    <source>
        <strain evidence="18 19">VU population</strain>
        <tissue evidence="18">Whole body</tissue>
    </source>
</reference>
<dbReference type="STRING" id="158441.A0A226DL15"/>
<feature type="disulfide bond" evidence="12">
    <location>
        <begin position="1141"/>
        <end position="1150"/>
    </location>
</feature>
<feature type="domain" description="Laminin IV type B" evidence="16">
    <location>
        <begin position="754"/>
        <end position="962"/>
    </location>
</feature>
<dbReference type="GO" id="GO:0043256">
    <property type="term" value="C:laminin complex"/>
    <property type="evidence" value="ECO:0007669"/>
    <property type="project" value="TreeGrafter"/>
</dbReference>
<feature type="region of interest" description="Disordered" evidence="14">
    <location>
        <begin position="1840"/>
        <end position="1862"/>
    </location>
</feature>
<evidence type="ECO:0000256" key="7">
    <source>
        <dbReference type="ARBA" id="ARBA00022889"/>
    </source>
</evidence>
<dbReference type="CDD" id="cd00055">
    <property type="entry name" value="EGF_Lam"/>
    <property type="match status" value="13"/>
</dbReference>
<feature type="disulfide bond" evidence="12">
    <location>
        <begin position="506"/>
        <end position="515"/>
    </location>
</feature>
<keyword evidence="19" id="KW-1185">Reference proteome</keyword>
<dbReference type="PANTHER" id="PTHR10574:SF375">
    <property type="entry name" value="LAMININ SUBUNIT BETA-1"/>
    <property type="match status" value="1"/>
</dbReference>
<evidence type="ECO:0000256" key="4">
    <source>
        <dbReference type="ARBA" id="ARBA00022729"/>
    </source>
</evidence>
<dbReference type="PROSITE" id="PS01248">
    <property type="entry name" value="EGF_LAM_1"/>
    <property type="match status" value="4"/>
</dbReference>
<feature type="domain" description="Laminin EGF-like" evidence="15">
    <location>
        <begin position="1112"/>
        <end position="1170"/>
    </location>
</feature>
<dbReference type="SUPFAM" id="SSF57196">
    <property type="entry name" value="EGF/Laminin"/>
    <property type="match status" value="13"/>
</dbReference>
<feature type="domain" description="Laminin EGF-like" evidence="15">
    <location>
        <begin position="1016"/>
        <end position="1061"/>
    </location>
</feature>
<dbReference type="GO" id="GO:0016477">
    <property type="term" value="P:cell migration"/>
    <property type="evidence" value="ECO:0007669"/>
    <property type="project" value="TreeGrafter"/>
</dbReference>
<dbReference type="FunFam" id="2.10.25.10:FF:000138">
    <property type="entry name" value="Laminin subunit beta 1"/>
    <property type="match status" value="1"/>
</dbReference>
<keyword evidence="8 13" id="KW-0175">Coiled coil</keyword>
<feature type="disulfide bond" evidence="12">
    <location>
        <begin position="989"/>
        <end position="998"/>
    </location>
</feature>
<feature type="disulfide bond" evidence="12">
    <location>
        <begin position="1276"/>
        <end position="1293"/>
    </location>
</feature>
<dbReference type="GO" id="GO:0009887">
    <property type="term" value="P:animal organ morphogenesis"/>
    <property type="evidence" value="ECO:0007669"/>
    <property type="project" value="TreeGrafter"/>
</dbReference>
<feature type="disulfide bond" evidence="12">
    <location>
        <begin position="1018"/>
        <end position="1035"/>
    </location>
</feature>
<feature type="disulfide bond" evidence="12">
    <location>
        <begin position="698"/>
        <end position="712"/>
    </location>
</feature>
<feature type="domain" description="Laminin EGF-like" evidence="15">
    <location>
        <begin position="664"/>
        <end position="714"/>
    </location>
</feature>
<feature type="region of interest" description="Disordered" evidence="14">
    <location>
        <begin position="36"/>
        <end position="125"/>
    </location>
</feature>
<dbReference type="Proteomes" id="UP000198287">
    <property type="component" value="Unassembled WGS sequence"/>
</dbReference>
<keyword evidence="7" id="KW-0130">Cell adhesion</keyword>
<dbReference type="InterPro" id="IPR050440">
    <property type="entry name" value="Laminin/Netrin_ECM"/>
</dbReference>
<dbReference type="FunFam" id="2.10.25.10:FF:000280">
    <property type="entry name" value="Laminin subunit beta 4"/>
    <property type="match status" value="1"/>
</dbReference>
<organism evidence="18 19">
    <name type="scientific">Folsomia candida</name>
    <name type="common">Springtail</name>
    <dbReference type="NCBI Taxonomy" id="158441"/>
    <lineage>
        <taxon>Eukaryota</taxon>
        <taxon>Metazoa</taxon>
        <taxon>Ecdysozoa</taxon>
        <taxon>Arthropoda</taxon>
        <taxon>Hexapoda</taxon>
        <taxon>Collembola</taxon>
        <taxon>Entomobryomorpha</taxon>
        <taxon>Isotomoidea</taxon>
        <taxon>Isotomidae</taxon>
        <taxon>Proisotominae</taxon>
        <taxon>Folsomia</taxon>
    </lineage>
</organism>
<gene>
    <name evidence="18" type="ORF">Fcan01_19574</name>
</gene>
<dbReference type="EMBL" id="LNIX01000017">
    <property type="protein sequence ID" value="OXA45820.1"/>
    <property type="molecule type" value="Genomic_DNA"/>
</dbReference>
<evidence type="ECO:0000259" key="15">
    <source>
        <dbReference type="PROSITE" id="PS50027"/>
    </source>
</evidence>
<feature type="domain" description="Laminin N-terminal" evidence="17">
    <location>
        <begin position="238"/>
        <end position="477"/>
    </location>
</feature>
<dbReference type="FunFam" id="2.60.120.260:FF:000010">
    <property type="entry name" value="Laminin subunit beta 1"/>
    <property type="match status" value="1"/>
</dbReference>
<dbReference type="SMART" id="SM00180">
    <property type="entry name" value="EGF_Lam"/>
    <property type="match status" value="13"/>
</dbReference>
<dbReference type="GO" id="GO:0070831">
    <property type="term" value="P:basement membrane assembly"/>
    <property type="evidence" value="ECO:0007669"/>
    <property type="project" value="TreeGrafter"/>
</dbReference>
<feature type="disulfide bond" evidence="12">
    <location>
        <begin position="1343"/>
        <end position="1352"/>
    </location>
</feature>
<evidence type="ECO:0000256" key="3">
    <source>
        <dbReference type="ARBA" id="ARBA00022530"/>
    </source>
</evidence>
<dbReference type="InterPro" id="IPR056863">
    <property type="entry name" value="LMN_ATRN_NET-like_EGF"/>
</dbReference>
<feature type="disulfide bond" evidence="12">
    <location>
        <begin position="970"/>
        <end position="987"/>
    </location>
</feature>
<comment type="subcellular location">
    <subcellularLocation>
        <location evidence="1">Secreted</location>
        <location evidence="1">Extracellular space</location>
        <location evidence="1">Extracellular matrix</location>
        <location evidence="1">Basement membrane</location>
    </subcellularLocation>
</comment>
<keyword evidence="5" id="KW-0677">Repeat</keyword>
<dbReference type="OrthoDB" id="5985440at2759"/>
<dbReference type="GO" id="GO:0007411">
    <property type="term" value="P:axon guidance"/>
    <property type="evidence" value="ECO:0007669"/>
    <property type="project" value="TreeGrafter"/>
</dbReference>
<feature type="domain" description="Laminin EGF-like" evidence="15">
    <location>
        <begin position="1322"/>
        <end position="1368"/>
    </location>
</feature>
<feature type="disulfide bond" evidence="12">
    <location>
        <begin position="1016"/>
        <end position="1028"/>
    </location>
</feature>
<comment type="caution">
    <text evidence="12">Lacks conserved residue(s) required for the propagation of feature annotation.</text>
</comment>
<dbReference type="PRINTS" id="PR00011">
    <property type="entry name" value="EGFLAMININ"/>
</dbReference>
<feature type="disulfide bond" evidence="12">
    <location>
        <begin position="1246"/>
        <end position="1255"/>
    </location>
</feature>
<evidence type="ECO:0000256" key="6">
    <source>
        <dbReference type="ARBA" id="ARBA00022869"/>
    </source>
</evidence>
<feature type="coiled-coil region" evidence="13">
    <location>
        <begin position="1667"/>
        <end position="1694"/>
    </location>
</feature>
<evidence type="ECO:0000256" key="9">
    <source>
        <dbReference type="ARBA" id="ARBA00023157"/>
    </source>
</evidence>
<keyword evidence="6" id="KW-0084">Basement membrane</keyword>
<evidence type="ECO:0000313" key="18">
    <source>
        <dbReference type="EMBL" id="OXA45820.1"/>
    </source>
</evidence>
<feature type="domain" description="Laminin EGF-like" evidence="15">
    <location>
        <begin position="1223"/>
        <end position="1273"/>
    </location>
</feature>
<evidence type="ECO:0000256" key="1">
    <source>
        <dbReference type="ARBA" id="ARBA00004302"/>
    </source>
</evidence>
<dbReference type="InterPro" id="IPR013015">
    <property type="entry name" value="Laminin_IV_B"/>
</dbReference>
<feature type="domain" description="Laminin EGF-like" evidence="15">
    <location>
        <begin position="968"/>
        <end position="1015"/>
    </location>
</feature>
<feature type="domain" description="Laminin EGF-like" evidence="15">
    <location>
        <begin position="1274"/>
        <end position="1321"/>
    </location>
</feature>
<dbReference type="Gene3D" id="2.10.25.10">
    <property type="entry name" value="Laminin"/>
    <property type="match status" value="11"/>
</dbReference>
<feature type="domain" description="Laminin EGF-like" evidence="15">
    <location>
        <begin position="1062"/>
        <end position="1111"/>
    </location>
</feature>
<dbReference type="FunFam" id="2.10.25.10:FF:000084">
    <property type="entry name" value="Laminin subunit alpha 3"/>
    <property type="match status" value="1"/>
</dbReference>
<feature type="domain" description="Laminin EGF-like" evidence="15">
    <location>
        <begin position="478"/>
        <end position="540"/>
    </location>
</feature>
<dbReference type="FunFam" id="2.10.25.10:FF:000130">
    <property type="entry name" value="Laminin subunit beta 1"/>
    <property type="match status" value="1"/>
</dbReference>
<feature type="coiled-coil region" evidence="13">
    <location>
        <begin position="1898"/>
        <end position="1960"/>
    </location>
</feature>
<dbReference type="FunFam" id="2.10.25.10:FF:000101">
    <property type="entry name" value="Laminin subunit beta 1"/>
    <property type="match status" value="1"/>
</dbReference>
<feature type="disulfide bond" evidence="12">
    <location>
        <begin position="1322"/>
        <end position="1334"/>
    </location>
</feature>
<feature type="compositionally biased region" description="Low complexity" evidence="14">
    <location>
        <begin position="53"/>
        <end position="72"/>
    </location>
</feature>
<dbReference type="InterPro" id="IPR000742">
    <property type="entry name" value="EGF"/>
</dbReference>
<dbReference type="Gene3D" id="2.60.120.260">
    <property type="entry name" value="Galactose-binding domain-like"/>
    <property type="match status" value="1"/>
</dbReference>
<dbReference type="PROSITE" id="PS51116">
    <property type="entry name" value="LAMININ_IVB"/>
    <property type="match status" value="1"/>
</dbReference>
<dbReference type="OMA" id="DYQCDRE"/>
<feature type="compositionally biased region" description="Basic residues" evidence="14">
    <location>
        <begin position="106"/>
        <end position="115"/>
    </location>
</feature>
<keyword evidence="9 12" id="KW-1015">Disulfide bond</keyword>
<feature type="domain" description="Laminin EGF-like" evidence="15">
    <location>
        <begin position="604"/>
        <end position="663"/>
    </location>
</feature>